<dbReference type="RefSeq" id="WP_029576600.1">
    <property type="nucleotide sequence ID" value="NZ_JGZT01000007.1"/>
</dbReference>
<name>A0A087E3L8_9BIFI</name>
<gene>
    <name evidence="1" type="ORF">THER5_0544</name>
</gene>
<dbReference type="EMBL" id="JGZT01000007">
    <property type="protein sequence ID" value="KFJ02369.1"/>
    <property type="molecule type" value="Genomic_DNA"/>
</dbReference>
<organism evidence="1 2">
    <name type="scientific">Bifidobacterium thermacidophilum subsp. thermacidophilum</name>
    <dbReference type="NCBI Taxonomy" id="79262"/>
    <lineage>
        <taxon>Bacteria</taxon>
        <taxon>Bacillati</taxon>
        <taxon>Actinomycetota</taxon>
        <taxon>Actinomycetes</taxon>
        <taxon>Bifidobacteriales</taxon>
        <taxon>Bifidobacteriaceae</taxon>
        <taxon>Bifidobacterium</taxon>
    </lineage>
</organism>
<dbReference type="OrthoDB" id="4823070at2"/>
<evidence type="ECO:0000313" key="1">
    <source>
        <dbReference type="EMBL" id="KFJ02369.1"/>
    </source>
</evidence>
<sequence length="207" mass="22909">MAFNEVTEALREYEAKVAEKGGAAVRRLRPGLTREDAQRIAAGYDVTLTEDALAVWMWHDGEGTLPYCPGNPDHQCDGSYGIFAESGFPPLSVAFQLTERMCALWDSFENSAPFPANVMHATDIADFNGGTSAMCLWDVTFTVYNTDLPQVVIDCHNPEVKDSMALTCEYQYVNRGNLTVSDFIHKEIERLDDGTYTVSDNGTLVFA</sequence>
<proteinExistence type="predicted"/>
<protein>
    <submittedName>
        <fullName evidence="1">Uncharacterized protein</fullName>
    </submittedName>
</protein>
<reference evidence="1 2" key="1">
    <citation type="submission" date="2014-03" db="EMBL/GenBank/DDBJ databases">
        <title>Genomics of Bifidobacteria.</title>
        <authorList>
            <person name="Ventura M."/>
            <person name="Milani C."/>
            <person name="Lugli G.A."/>
        </authorList>
    </citation>
    <scope>NUCLEOTIDE SEQUENCE [LARGE SCALE GENOMIC DNA]</scope>
    <source>
        <strain evidence="1 2">LMG 21395</strain>
    </source>
</reference>
<dbReference type="AlphaFoldDB" id="A0A087E3L8"/>
<accession>A0A087E3L8</accession>
<comment type="caution">
    <text evidence="1">The sequence shown here is derived from an EMBL/GenBank/DDBJ whole genome shotgun (WGS) entry which is preliminary data.</text>
</comment>
<dbReference type="Proteomes" id="UP000029003">
    <property type="component" value="Unassembled WGS sequence"/>
</dbReference>
<evidence type="ECO:0000313" key="2">
    <source>
        <dbReference type="Proteomes" id="UP000029003"/>
    </source>
</evidence>